<reference evidence="11" key="1">
    <citation type="submission" date="2022-11" db="UniProtKB">
        <authorList>
            <consortium name="EnsemblMetazoa"/>
        </authorList>
    </citation>
    <scope>IDENTIFICATION</scope>
</reference>
<evidence type="ECO:0000313" key="11">
    <source>
        <dbReference type="EnsemblMetazoa" id="XP_038055132.1"/>
    </source>
</evidence>
<proteinExistence type="inferred from homology"/>
<dbReference type="PROSITE" id="PS50267">
    <property type="entry name" value="NA_NEUROTRAN_SYMP_3"/>
    <property type="match status" value="1"/>
</dbReference>
<dbReference type="PRINTS" id="PR00176">
    <property type="entry name" value="NANEUSMPORT"/>
</dbReference>
<feature type="binding site" evidence="6">
    <location>
        <position position="403"/>
    </location>
    <ligand>
        <name>Na(+)</name>
        <dbReference type="ChEBI" id="CHEBI:29101"/>
        <label>1</label>
    </ligand>
</feature>
<keyword evidence="6" id="KW-0479">Metal-binding</keyword>
<sequence>MDEKKGKHFGEANGGIDGIYNGGKDVTHSDSESRSSESSDGGEGKRETWSNQLDFLLSCIGFAVGLGNVWRFPYLCYDNGGGAFLVPYVIMLFVAGLPLFYLELAFGQFASLGAVAIWKISPIFTGVGIGMIIIAALVAIYYNVIIAWTIYYLIRSCTTEALPWSTCGHEWNTAQCFNESMNYTKEERANLTRPSDEFWHHQVHKITDGIHDLGGIRLELLGCLALAWIIVYLCVFKGIKSSGKVVYFTALFPYVVLIILLGRGASLPGAGKGVEFYINPKFEFLLDAKPWKDAANQIFYSLGISFGSLTTMASYNRFHNNCQRDALIVSFCNCGTSILAGFVVFSTLGFMSVDSDRDISEVAASGPGLAFIVYPEALAKMEPLPQLWAVLFFLMLLTLGLDSMFAMMETVTTVIMDALPNRYRRWKWLIILGACFVGFLLGIPLVTQGGLYVLTIMNDYAGGFSLMVISICYCVAICYVYGLNRFGGDIKSMLGSLPNIYWKACWAVVSPLAMVVVVIASFIFYAPSGYNKQVFPPWAQGIGWVLTLLSFITIPLYAIFAIIFRTDSSFSILERIKTLLRPTWDWGPAIDKHRIEAGYDPLPADGAPPSPLEMKSNSVFETKKPHVALISSASMVDQEDSKDLYCYDQSVQVDFD</sequence>
<evidence type="ECO:0000313" key="12">
    <source>
        <dbReference type="Proteomes" id="UP000887568"/>
    </source>
</evidence>
<feature type="transmembrane region" description="Helical" evidence="10">
    <location>
        <begin position="53"/>
        <end position="70"/>
    </location>
</feature>
<feature type="transmembrane region" description="Helical" evidence="10">
    <location>
        <begin position="216"/>
        <end position="236"/>
    </location>
</feature>
<dbReference type="AlphaFoldDB" id="A0A913ZU71"/>
<evidence type="ECO:0000256" key="10">
    <source>
        <dbReference type="SAM" id="Phobius"/>
    </source>
</evidence>
<feature type="transmembrane region" description="Helical" evidence="10">
    <location>
        <begin position="82"/>
        <end position="102"/>
    </location>
</feature>
<evidence type="ECO:0000256" key="3">
    <source>
        <dbReference type="ARBA" id="ARBA00022692"/>
    </source>
</evidence>
<feature type="compositionally biased region" description="Basic and acidic residues" evidence="9">
    <location>
        <begin position="1"/>
        <end position="10"/>
    </location>
</feature>
<dbReference type="PROSITE" id="PS00610">
    <property type="entry name" value="NA_NEUROTRAN_SYMP_1"/>
    <property type="match status" value="1"/>
</dbReference>
<name>A0A913ZU71_PATMI</name>
<feature type="binding site" evidence="6">
    <location>
        <position position="64"/>
    </location>
    <ligand>
        <name>Na(+)</name>
        <dbReference type="ChEBI" id="CHEBI:29101"/>
        <label>1</label>
    </ligand>
</feature>
<evidence type="ECO:0000256" key="5">
    <source>
        <dbReference type="ARBA" id="ARBA00023136"/>
    </source>
</evidence>
<feature type="binding site" evidence="6">
    <location>
        <position position="61"/>
    </location>
    <ligand>
        <name>Na(+)</name>
        <dbReference type="ChEBI" id="CHEBI:29101"/>
        <label>1</label>
    </ligand>
</feature>
<evidence type="ECO:0000256" key="4">
    <source>
        <dbReference type="ARBA" id="ARBA00022989"/>
    </source>
</evidence>
<dbReference type="InterPro" id="IPR000175">
    <property type="entry name" value="Na/ntran_symport"/>
</dbReference>
<feature type="transmembrane region" description="Helical" evidence="10">
    <location>
        <begin position="538"/>
        <end position="564"/>
    </location>
</feature>
<feature type="binding site" evidence="6">
    <location>
        <position position="68"/>
    </location>
    <ligand>
        <name>Na(+)</name>
        <dbReference type="ChEBI" id="CHEBI:29101"/>
        <label>1</label>
    </ligand>
</feature>
<evidence type="ECO:0000256" key="8">
    <source>
        <dbReference type="RuleBase" id="RU003732"/>
    </source>
</evidence>
<dbReference type="OMA" id="YVYGINN"/>
<feature type="binding site" evidence="6">
    <location>
        <position position="301"/>
    </location>
    <ligand>
        <name>Na(+)</name>
        <dbReference type="ChEBI" id="CHEBI:29101"/>
        <label>1</label>
    </ligand>
</feature>
<protein>
    <recommendedName>
        <fullName evidence="8">Transporter</fullName>
    </recommendedName>
</protein>
<accession>A0A913ZU71</accession>
<keyword evidence="8" id="KW-0769">Symport</keyword>
<keyword evidence="2 8" id="KW-0813">Transport</keyword>
<keyword evidence="6" id="KW-0915">Sodium</keyword>
<evidence type="ECO:0000256" key="1">
    <source>
        <dbReference type="ARBA" id="ARBA00004141"/>
    </source>
</evidence>
<feature type="transmembrane region" description="Helical" evidence="10">
    <location>
        <begin position="123"/>
        <end position="154"/>
    </location>
</feature>
<dbReference type="GO" id="GO:0015293">
    <property type="term" value="F:symporter activity"/>
    <property type="evidence" value="ECO:0007669"/>
    <property type="project" value="UniProtKB-KW"/>
</dbReference>
<keyword evidence="5 10" id="KW-0472">Membrane</keyword>
<feature type="transmembrane region" description="Helical" evidence="10">
    <location>
        <begin position="428"/>
        <end position="454"/>
    </location>
</feature>
<dbReference type="GeneID" id="119727350"/>
<feature type="transmembrane region" description="Helical" evidence="10">
    <location>
        <begin position="504"/>
        <end position="526"/>
    </location>
</feature>
<feature type="compositionally biased region" description="Gly residues" evidence="9">
    <location>
        <begin position="12"/>
        <end position="21"/>
    </location>
</feature>
<evidence type="ECO:0000256" key="7">
    <source>
        <dbReference type="PIRSR" id="PIRSR600175-2"/>
    </source>
</evidence>
<evidence type="ECO:0000256" key="2">
    <source>
        <dbReference type="ARBA" id="ARBA00022448"/>
    </source>
</evidence>
<dbReference type="RefSeq" id="XP_038055132.1">
    <property type="nucleotide sequence ID" value="XM_038199204.1"/>
</dbReference>
<dbReference type="PANTHER" id="PTHR11616">
    <property type="entry name" value="SODIUM/CHLORIDE DEPENDENT TRANSPORTER"/>
    <property type="match status" value="1"/>
</dbReference>
<keyword evidence="7" id="KW-1015">Disulfide bond</keyword>
<evidence type="ECO:0000256" key="6">
    <source>
        <dbReference type="PIRSR" id="PIRSR600175-1"/>
    </source>
</evidence>
<dbReference type="GO" id="GO:0006865">
    <property type="term" value="P:amino acid transport"/>
    <property type="evidence" value="ECO:0007669"/>
    <property type="project" value="TreeGrafter"/>
</dbReference>
<feature type="binding site" evidence="6">
    <location>
        <position position="402"/>
    </location>
    <ligand>
        <name>Na(+)</name>
        <dbReference type="ChEBI" id="CHEBI:29101"/>
        <label>1</label>
    </ligand>
</feature>
<dbReference type="NCBIfam" id="NF037979">
    <property type="entry name" value="Na_transp"/>
    <property type="match status" value="1"/>
</dbReference>
<dbReference type="GO" id="GO:0046872">
    <property type="term" value="F:metal ion binding"/>
    <property type="evidence" value="ECO:0007669"/>
    <property type="project" value="UniProtKB-KW"/>
</dbReference>
<feature type="compositionally biased region" description="Basic and acidic residues" evidence="9">
    <location>
        <begin position="25"/>
        <end position="46"/>
    </location>
</feature>
<comment type="subcellular location">
    <subcellularLocation>
        <location evidence="1">Membrane</location>
        <topology evidence="1">Multi-pass membrane protein</topology>
    </subcellularLocation>
</comment>
<feature type="transmembrane region" description="Helical" evidence="10">
    <location>
        <begin position="327"/>
        <end position="351"/>
    </location>
</feature>
<dbReference type="SUPFAM" id="SSF161070">
    <property type="entry name" value="SNF-like"/>
    <property type="match status" value="1"/>
</dbReference>
<keyword evidence="12" id="KW-1185">Reference proteome</keyword>
<keyword evidence="3 8" id="KW-0812">Transmembrane</keyword>
<feature type="transmembrane region" description="Helical" evidence="10">
    <location>
        <begin position="298"/>
        <end position="315"/>
    </location>
</feature>
<feature type="binding site" evidence="6">
    <location>
        <position position="333"/>
    </location>
    <ligand>
        <name>Na(+)</name>
        <dbReference type="ChEBI" id="CHEBI:29101"/>
        <label>1</label>
    </ligand>
</feature>
<feature type="transmembrane region" description="Helical" evidence="10">
    <location>
        <begin position="460"/>
        <end position="483"/>
    </location>
</feature>
<dbReference type="InterPro" id="IPR037272">
    <property type="entry name" value="SNS_sf"/>
</dbReference>
<evidence type="ECO:0000256" key="9">
    <source>
        <dbReference type="SAM" id="MobiDB-lite"/>
    </source>
</evidence>
<feature type="binding site" evidence="6">
    <location>
        <position position="399"/>
    </location>
    <ligand>
        <name>Na(+)</name>
        <dbReference type="ChEBI" id="CHEBI:29101"/>
        <label>1</label>
    </ligand>
</feature>
<dbReference type="GO" id="GO:0005886">
    <property type="term" value="C:plasma membrane"/>
    <property type="evidence" value="ECO:0007669"/>
    <property type="project" value="TreeGrafter"/>
</dbReference>
<dbReference type="EnsemblMetazoa" id="XM_038199204.1">
    <property type="protein sequence ID" value="XP_038055132.1"/>
    <property type="gene ID" value="LOC119727350"/>
</dbReference>
<dbReference type="GO" id="GO:0035725">
    <property type="term" value="P:sodium ion transmembrane transport"/>
    <property type="evidence" value="ECO:0007669"/>
    <property type="project" value="TreeGrafter"/>
</dbReference>
<dbReference type="Pfam" id="PF00209">
    <property type="entry name" value="SNF"/>
    <property type="match status" value="1"/>
</dbReference>
<dbReference type="Proteomes" id="UP000887568">
    <property type="component" value="Unplaced"/>
</dbReference>
<dbReference type="PANTHER" id="PTHR11616:SF265">
    <property type="entry name" value="TRANSPORTER"/>
    <property type="match status" value="1"/>
</dbReference>
<organism evidence="11 12">
    <name type="scientific">Patiria miniata</name>
    <name type="common">Bat star</name>
    <name type="synonym">Asterina miniata</name>
    <dbReference type="NCBI Taxonomy" id="46514"/>
    <lineage>
        <taxon>Eukaryota</taxon>
        <taxon>Metazoa</taxon>
        <taxon>Echinodermata</taxon>
        <taxon>Eleutherozoa</taxon>
        <taxon>Asterozoa</taxon>
        <taxon>Asteroidea</taxon>
        <taxon>Valvatacea</taxon>
        <taxon>Valvatida</taxon>
        <taxon>Asterinidae</taxon>
        <taxon>Patiria</taxon>
    </lineage>
</organism>
<feature type="transmembrane region" description="Helical" evidence="10">
    <location>
        <begin position="245"/>
        <end position="265"/>
    </location>
</feature>
<comment type="similarity">
    <text evidence="8">Belongs to the sodium:neurotransmitter symporter (SNF) (TC 2.A.22) family.</text>
</comment>
<feature type="disulfide bond" evidence="7">
    <location>
        <begin position="167"/>
        <end position="176"/>
    </location>
</feature>
<keyword evidence="4 10" id="KW-1133">Transmembrane helix</keyword>
<feature type="region of interest" description="Disordered" evidence="9">
    <location>
        <begin position="1"/>
        <end position="46"/>
    </location>
</feature>
<feature type="transmembrane region" description="Helical" evidence="10">
    <location>
        <begin position="387"/>
        <end position="407"/>
    </location>
</feature>
<dbReference type="OrthoDB" id="6581954at2759"/>
<feature type="binding site" evidence="6">
    <location>
        <position position="63"/>
    </location>
    <ligand>
        <name>Na(+)</name>
        <dbReference type="ChEBI" id="CHEBI:29101"/>
        <label>1</label>
    </ligand>
</feature>